<organism evidence="2 3">
    <name type="scientific">Thanatephorus cucumeris (strain AG1-IB / isolate 7/3/14)</name>
    <name type="common">Lettuce bottom rot fungus</name>
    <name type="synonym">Rhizoctonia solani</name>
    <dbReference type="NCBI Taxonomy" id="1108050"/>
    <lineage>
        <taxon>Eukaryota</taxon>
        <taxon>Fungi</taxon>
        <taxon>Dikarya</taxon>
        <taxon>Basidiomycota</taxon>
        <taxon>Agaricomycotina</taxon>
        <taxon>Agaricomycetes</taxon>
        <taxon>Cantharellales</taxon>
        <taxon>Ceratobasidiaceae</taxon>
        <taxon>Rhizoctonia</taxon>
        <taxon>Rhizoctonia solani AG-1</taxon>
    </lineage>
</organism>
<gene>
    <name evidence="2" type="ORF">RSOLAG1IB_08011</name>
</gene>
<sequence>MRSQSMTGPSHHQPVVGSSSHQQRPAPIHTQLLPMACPAPTAITTNVDDRVLHRGLSIQARFWALSQNHRTKTPINANLSNNNTTKPRPHR</sequence>
<dbReference type="EMBL" id="LN679123">
    <property type="protein sequence ID" value="CEL56685.1"/>
    <property type="molecule type" value="Genomic_DNA"/>
</dbReference>
<evidence type="ECO:0000256" key="1">
    <source>
        <dbReference type="SAM" id="MobiDB-lite"/>
    </source>
</evidence>
<dbReference type="Proteomes" id="UP000059188">
    <property type="component" value="Unassembled WGS sequence"/>
</dbReference>
<name>A0A0B7FGD5_THACB</name>
<accession>A0A0B7FGD5</accession>
<keyword evidence="3" id="KW-1185">Reference proteome</keyword>
<feature type="region of interest" description="Disordered" evidence="1">
    <location>
        <begin position="1"/>
        <end position="33"/>
    </location>
</feature>
<dbReference type="AlphaFoldDB" id="A0A0B7FGD5"/>
<feature type="region of interest" description="Disordered" evidence="1">
    <location>
        <begin position="68"/>
        <end position="91"/>
    </location>
</feature>
<evidence type="ECO:0000313" key="2">
    <source>
        <dbReference type="EMBL" id="CEL56685.1"/>
    </source>
</evidence>
<reference evidence="2 3" key="1">
    <citation type="submission" date="2014-11" db="EMBL/GenBank/DDBJ databases">
        <authorList>
            <person name="Wibberg Daniel"/>
        </authorList>
    </citation>
    <scope>NUCLEOTIDE SEQUENCE [LARGE SCALE GENOMIC DNA]</scope>
    <source>
        <strain evidence="2">Rhizoctonia solani AG1-IB 7/3/14</strain>
    </source>
</reference>
<proteinExistence type="predicted"/>
<protein>
    <submittedName>
        <fullName evidence="2">Uncharacterized protein</fullName>
    </submittedName>
</protein>
<feature type="compositionally biased region" description="Polar residues" evidence="1">
    <location>
        <begin position="1"/>
        <end position="23"/>
    </location>
</feature>
<evidence type="ECO:0000313" key="3">
    <source>
        <dbReference type="Proteomes" id="UP000059188"/>
    </source>
</evidence>